<reference evidence="1 2" key="1">
    <citation type="submission" date="2019-12" db="EMBL/GenBank/DDBJ databases">
        <title>Functional and genomic insights into the Sphingobium yanoikuyae YC-JY1, a bacterium efficiently degrading bisphenol A.</title>
        <authorList>
            <person name="Jia Y."/>
            <person name="Li X."/>
            <person name="Wang J."/>
            <person name="Eltoukhy A."/>
            <person name="Lamraoui I."/>
            <person name="Yan Y."/>
        </authorList>
    </citation>
    <scope>NUCLEOTIDE SEQUENCE [LARGE SCALE GENOMIC DNA]</scope>
    <source>
        <strain evidence="1 2">YC-JY1</strain>
    </source>
</reference>
<proteinExistence type="predicted"/>
<dbReference type="AlphaFoldDB" id="A0A6P1GEP5"/>
<evidence type="ECO:0000313" key="1">
    <source>
        <dbReference type="EMBL" id="QHD66694.1"/>
    </source>
</evidence>
<sequence>MTVTTQTTSIALDDAGAELIEALQDFARSRSTKALVRHGEDSDVRCGMRVPLYKECRVDPRALGRRLRKLMRETIEGGEPGDRAVIEFAKDGDTQLVLTASAAQVSERDALFVEGR</sequence>
<organism evidence="1 2">
    <name type="scientific">Sphingobium yanoikuyae</name>
    <name type="common">Sphingomonas yanoikuyae</name>
    <dbReference type="NCBI Taxonomy" id="13690"/>
    <lineage>
        <taxon>Bacteria</taxon>
        <taxon>Pseudomonadati</taxon>
        <taxon>Pseudomonadota</taxon>
        <taxon>Alphaproteobacteria</taxon>
        <taxon>Sphingomonadales</taxon>
        <taxon>Sphingomonadaceae</taxon>
        <taxon>Sphingobium</taxon>
    </lineage>
</organism>
<evidence type="ECO:0000313" key="2">
    <source>
        <dbReference type="Proteomes" id="UP000464086"/>
    </source>
</evidence>
<dbReference type="EMBL" id="CP047218">
    <property type="protein sequence ID" value="QHD66694.1"/>
    <property type="molecule type" value="Genomic_DNA"/>
</dbReference>
<name>A0A6P1GEP5_SPHYA</name>
<accession>A0A6P1GEP5</accession>
<dbReference type="RefSeq" id="WP_159365966.1">
    <property type="nucleotide sequence ID" value="NZ_CP047218.1"/>
</dbReference>
<gene>
    <name evidence="1" type="ORF">GS397_06230</name>
</gene>
<dbReference type="Proteomes" id="UP000464086">
    <property type="component" value="Chromosome"/>
</dbReference>
<protein>
    <submittedName>
        <fullName evidence="1">Uncharacterized protein</fullName>
    </submittedName>
</protein>